<feature type="region of interest" description="Disordered" evidence="1">
    <location>
        <begin position="33"/>
        <end position="53"/>
    </location>
</feature>
<name>A0AAV7ILS3_COTGL</name>
<gene>
    <name evidence="2" type="ORF">KQX54_008044</name>
</gene>
<reference evidence="2 3" key="1">
    <citation type="journal article" date="2021" name="J. Hered.">
        <title>A chromosome-level genome assembly of the parasitoid wasp, Cotesia glomerata (Hymenoptera: Braconidae).</title>
        <authorList>
            <person name="Pinto B.J."/>
            <person name="Weis J.J."/>
            <person name="Gamble T."/>
            <person name="Ode P.J."/>
            <person name="Paul R."/>
            <person name="Zaspel J.M."/>
        </authorList>
    </citation>
    <scope>NUCLEOTIDE SEQUENCE [LARGE SCALE GENOMIC DNA]</scope>
    <source>
        <strain evidence="2">CgM1</strain>
    </source>
</reference>
<organism evidence="2 3">
    <name type="scientific">Cotesia glomerata</name>
    <name type="common">Lepidopteran parasitic wasp</name>
    <name type="synonym">Apanteles glomeratus</name>
    <dbReference type="NCBI Taxonomy" id="32391"/>
    <lineage>
        <taxon>Eukaryota</taxon>
        <taxon>Metazoa</taxon>
        <taxon>Ecdysozoa</taxon>
        <taxon>Arthropoda</taxon>
        <taxon>Hexapoda</taxon>
        <taxon>Insecta</taxon>
        <taxon>Pterygota</taxon>
        <taxon>Neoptera</taxon>
        <taxon>Endopterygota</taxon>
        <taxon>Hymenoptera</taxon>
        <taxon>Apocrita</taxon>
        <taxon>Ichneumonoidea</taxon>
        <taxon>Braconidae</taxon>
        <taxon>Microgastrinae</taxon>
        <taxon>Cotesia</taxon>
    </lineage>
</organism>
<proteinExistence type="predicted"/>
<dbReference type="EMBL" id="JAHXZJ010000002">
    <property type="protein sequence ID" value="KAH0563911.1"/>
    <property type="molecule type" value="Genomic_DNA"/>
</dbReference>
<evidence type="ECO:0000256" key="1">
    <source>
        <dbReference type="SAM" id="MobiDB-lite"/>
    </source>
</evidence>
<feature type="compositionally biased region" description="Acidic residues" evidence="1">
    <location>
        <begin position="43"/>
        <end position="53"/>
    </location>
</feature>
<sequence>MNYLMVVSMARQWKSKKRADLILRVHRTRASFASYSHSRNDNNDDEDEDEDVGEEKLRIKNWLASESQ</sequence>
<comment type="caution">
    <text evidence="2">The sequence shown here is derived from an EMBL/GenBank/DDBJ whole genome shotgun (WGS) entry which is preliminary data.</text>
</comment>
<keyword evidence="3" id="KW-1185">Reference proteome</keyword>
<evidence type="ECO:0000313" key="2">
    <source>
        <dbReference type="EMBL" id="KAH0563911.1"/>
    </source>
</evidence>
<evidence type="ECO:0000313" key="3">
    <source>
        <dbReference type="Proteomes" id="UP000826195"/>
    </source>
</evidence>
<accession>A0AAV7ILS3</accession>
<dbReference type="AlphaFoldDB" id="A0AAV7ILS3"/>
<dbReference type="Proteomes" id="UP000826195">
    <property type="component" value="Unassembled WGS sequence"/>
</dbReference>
<protein>
    <submittedName>
        <fullName evidence="2">Uncharacterized protein</fullName>
    </submittedName>
</protein>